<dbReference type="AlphaFoldDB" id="A0A136Q666"/>
<comment type="caution">
    <text evidence="1">The sequence shown here is derived from an EMBL/GenBank/DDBJ whole genome shotgun (WGS) entry which is preliminary data.</text>
</comment>
<gene>
    <name evidence="1" type="ORF">HMPREF3293_01094</name>
</gene>
<sequence length="72" mass="8145">MGRRVVCLPLLTHRFFKDIYPDAPAMLATAYALLQYHAISTIFADRPIDLADIVALSLQTLQFQYPAYGQTK</sequence>
<name>A0A136Q666_9FIRM</name>
<evidence type="ECO:0000313" key="1">
    <source>
        <dbReference type="EMBL" id="KXK66066.1"/>
    </source>
</evidence>
<proteinExistence type="predicted"/>
<keyword evidence="2" id="KW-1185">Reference proteome</keyword>
<accession>A0A136Q666</accession>
<protein>
    <submittedName>
        <fullName evidence="1">Uncharacterized protein</fullName>
    </submittedName>
</protein>
<dbReference type="Proteomes" id="UP000070366">
    <property type="component" value="Unassembled WGS sequence"/>
</dbReference>
<reference evidence="1 2" key="1">
    <citation type="submission" date="2016-02" db="EMBL/GenBank/DDBJ databases">
        <authorList>
            <person name="Wen L."/>
            <person name="He K."/>
            <person name="Yang H."/>
        </authorList>
    </citation>
    <scope>NUCLEOTIDE SEQUENCE [LARGE SCALE GENOMIC DNA]</scope>
    <source>
        <strain evidence="1 2">DSM 22607</strain>
    </source>
</reference>
<organism evidence="1 2">
    <name type="scientific">Christensenella minuta</name>
    <dbReference type="NCBI Taxonomy" id="626937"/>
    <lineage>
        <taxon>Bacteria</taxon>
        <taxon>Bacillati</taxon>
        <taxon>Bacillota</taxon>
        <taxon>Clostridia</taxon>
        <taxon>Christensenellales</taxon>
        <taxon>Christensenellaceae</taxon>
        <taxon>Christensenella</taxon>
    </lineage>
</organism>
<dbReference type="EMBL" id="LSZW01000049">
    <property type="protein sequence ID" value="KXK66066.1"/>
    <property type="molecule type" value="Genomic_DNA"/>
</dbReference>
<evidence type="ECO:0000313" key="2">
    <source>
        <dbReference type="Proteomes" id="UP000070366"/>
    </source>
</evidence>